<proteinExistence type="inferred from homology"/>
<evidence type="ECO:0000313" key="6">
    <source>
        <dbReference type="EMBL" id="CAK0860663.1"/>
    </source>
</evidence>
<evidence type="ECO:0008006" key="8">
    <source>
        <dbReference type="Google" id="ProtNLM"/>
    </source>
</evidence>
<comment type="caution">
    <text evidence="6">The sequence shown here is derived from an EMBL/GenBank/DDBJ whole genome shotgun (WGS) entry which is preliminary data.</text>
</comment>
<gene>
    <name evidence="6" type="ORF">PCOR1329_LOCUS49559</name>
</gene>
<dbReference type="Pfam" id="PF02077">
    <property type="entry name" value="SURF4"/>
    <property type="match status" value="1"/>
</dbReference>
<evidence type="ECO:0000256" key="2">
    <source>
        <dbReference type="ARBA" id="ARBA00006945"/>
    </source>
</evidence>
<keyword evidence="7" id="KW-1185">Reference proteome</keyword>
<comment type="subcellular location">
    <subcellularLocation>
        <location evidence="1">Membrane</location>
        <topology evidence="1">Multi-pass membrane protein</topology>
    </subcellularLocation>
</comment>
<accession>A0ABN9UMU4</accession>
<evidence type="ECO:0000256" key="4">
    <source>
        <dbReference type="ARBA" id="ARBA00022989"/>
    </source>
</evidence>
<sequence>MVPIRTPFGNMRMVPRWHKGDAVDLVLLVTAFCTGANMLPQVGLVLLLVDVVTDCIDSFAQLFIHWLVEGSFEINELLAKKVSLLGVMILVTLYQWKKRMGSTSTSSSALDEIDEDGPPTVGNVALLIGRTLMAALFFQCAAVELGRLYLSDEDYDIDPDDCHNVVWPKFTELALAVPLVVGWQTRHASRLLAVTLLLEAVSVWQFWWVGPLEPRLHSREHFVVNVAVAGGLLLLHNTGGGRFTVEELLKKAT</sequence>
<dbReference type="InterPro" id="IPR002995">
    <property type="entry name" value="Surf4"/>
</dbReference>
<organism evidence="6 7">
    <name type="scientific">Prorocentrum cordatum</name>
    <dbReference type="NCBI Taxonomy" id="2364126"/>
    <lineage>
        <taxon>Eukaryota</taxon>
        <taxon>Sar</taxon>
        <taxon>Alveolata</taxon>
        <taxon>Dinophyceae</taxon>
        <taxon>Prorocentrales</taxon>
        <taxon>Prorocentraceae</taxon>
        <taxon>Prorocentrum</taxon>
    </lineage>
</organism>
<keyword evidence="5" id="KW-0472">Membrane</keyword>
<dbReference type="EMBL" id="CAUYUJ010015999">
    <property type="protein sequence ID" value="CAK0860663.1"/>
    <property type="molecule type" value="Genomic_DNA"/>
</dbReference>
<reference evidence="6" key="1">
    <citation type="submission" date="2023-10" db="EMBL/GenBank/DDBJ databases">
        <authorList>
            <person name="Chen Y."/>
            <person name="Shah S."/>
            <person name="Dougan E. K."/>
            <person name="Thang M."/>
            <person name="Chan C."/>
        </authorList>
    </citation>
    <scope>NUCLEOTIDE SEQUENCE [LARGE SCALE GENOMIC DNA]</scope>
</reference>
<keyword evidence="4" id="KW-1133">Transmembrane helix</keyword>
<protein>
    <recommendedName>
        <fullName evidence="8">Transmembrane protein 147</fullName>
    </recommendedName>
</protein>
<name>A0ABN9UMU4_9DINO</name>
<evidence type="ECO:0000256" key="5">
    <source>
        <dbReference type="ARBA" id="ARBA00023136"/>
    </source>
</evidence>
<comment type="similarity">
    <text evidence="2">Belongs to the SURF4 family.</text>
</comment>
<evidence type="ECO:0000256" key="1">
    <source>
        <dbReference type="ARBA" id="ARBA00004141"/>
    </source>
</evidence>
<dbReference type="Proteomes" id="UP001189429">
    <property type="component" value="Unassembled WGS sequence"/>
</dbReference>
<evidence type="ECO:0000313" key="7">
    <source>
        <dbReference type="Proteomes" id="UP001189429"/>
    </source>
</evidence>
<evidence type="ECO:0000256" key="3">
    <source>
        <dbReference type="ARBA" id="ARBA00022692"/>
    </source>
</evidence>
<keyword evidence="3" id="KW-0812">Transmembrane</keyword>